<dbReference type="InterPro" id="IPR017871">
    <property type="entry name" value="ABC_transporter-like_CS"/>
</dbReference>
<dbReference type="STRING" id="395494.Galf_2925"/>
<keyword evidence="4" id="KW-0067">ATP-binding</keyword>
<dbReference type="SMART" id="SM00382">
    <property type="entry name" value="AAA"/>
    <property type="match status" value="1"/>
</dbReference>
<dbReference type="RefSeq" id="WP_013294819.1">
    <property type="nucleotide sequence ID" value="NC_014394.1"/>
</dbReference>
<evidence type="ECO:0000256" key="5">
    <source>
        <dbReference type="ARBA" id="ARBA00022967"/>
    </source>
</evidence>
<dbReference type="PROSITE" id="PS00211">
    <property type="entry name" value="ABC_TRANSPORTER_1"/>
    <property type="match status" value="1"/>
</dbReference>
<keyword evidence="6" id="KW-0472">Membrane</keyword>
<keyword evidence="9" id="KW-1185">Reference proteome</keyword>
<protein>
    <submittedName>
        <fullName evidence="8">Phosphonate ABC transporter, ATPase subunit</fullName>
    </submittedName>
</protein>
<evidence type="ECO:0000256" key="2">
    <source>
        <dbReference type="ARBA" id="ARBA00022475"/>
    </source>
</evidence>
<evidence type="ECO:0000313" key="9">
    <source>
        <dbReference type="Proteomes" id="UP000001235"/>
    </source>
</evidence>
<gene>
    <name evidence="8" type="ordered locus">Galf_2925</name>
</gene>
<organism evidence="8 9">
    <name type="scientific">Gallionella capsiferriformans (strain ES-2)</name>
    <name type="common">Gallionella ferruginea capsiferriformans (strain ES-2)</name>
    <dbReference type="NCBI Taxonomy" id="395494"/>
    <lineage>
        <taxon>Bacteria</taxon>
        <taxon>Pseudomonadati</taxon>
        <taxon>Pseudomonadota</taxon>
        <taxon>Betaproteobacteria</taxon>
        <taxon>Nitrosomonadales</taxon>
        <taxon>Gallionellaceae</taxon>
        <taxon>Gallionella</taxon>
    </lineage>
</organism>
<dbReference type="Proteomes" id="UP000001235">
    <property type="component" value="Chromosome"/>
</dbReference>
<evidence type="ECO:0000256" key="4">
    <source>
        <dbReference type="ARBA" id="ARBA00022840"/>
    </source>
</evidence>
<evidence type="ECO:0000256" key="6">
    <source>
        <dbReference type="ARBA" id="ARBA00023136"/>
    </source>
</evidence>
<evidence type="ECO:0000259" key="7">
    <source>
        <dbReference type="PROSITE" id="PS50893"/>
    </source>
</evidence>
<dbReference type="GO" id="GO:0015416">
    <property type="term" value="F:ABC-type phosphonate transporter activity"/>
    <property type="evidence" value="ECO:0007669"/>
    <property type="project" value="InterPro"/>
</dbReference>
<dbReference type="Pfam" id="PF00005">
    <property type="entry name" value="ABC_tran"/>
    <property type="match status" value="1"/>
</dbReference>
<dbReference type="PROSITE" id="PS50893">
    <property type="entry name" value="ABC_TRANSPORTER_2"/>
    <property type="match status" value="1"/>
</dbReference>
<dbReference type="eggNOG" id="COG3638">
    <property type="taxonomic scope" value="Bacteria"/>
</dbReference>
<dbReference type="GO" id="GO:0016887">
    <property type="term" value="F:ATP hydrolysis activity"/>
    <property type="evidence" value="ECO:0007669"/>
    <property type="project" value="InterPro"/>
</dbReference>
<dbReference type="OrthoDB" id="9802264at2"/>
<dbReference type="NCBIfam" id="TIGR02315">
    <property type="entry name" value="ABC_phnC"/>
    <property type="match status" value="1"/>
</dbReference>
<dbReference type="InterPro" id="IPR003439">
    <property type="entry name" value="ABC_transporter-like_ATP-bd"/>
</dbReference>
<accession>D9SEM2</accession>
<dbReference type="Gene3D" id="3.40.50.300">
    <property type="entry name" value="P-loop containing nucleotide triphosphate hydrolases"/>
    <property type="match status" value="1"/>
</dbReference>
<keyword evidence="5" id="KW-1278">Translocase</keyword>
<dbReference type="GO" id="GO:0005524">
    <property type="term" value="F:ATP binding"/>
    <property type="evidence" value="ECO:0007669"/>
    <property type="project" value="UniProtKB-KW"/>
</dbReference>
<reference evidence="8 9" key="1">
    <citation type="submission" date="2010-08" db="EMBL/GenBank/DDBJ databases">
        <title>Complete sequence of Gallionella capsiferriformans ES-2.</title>
        <authorList>
            <consortium name="US DOE Joint Genome Institute"/>
            <person name="Lucas S."/>
            <person name="Copeland A."/>
            <person name="Lapidus A."/>
            <person name="Cheng J.-F."/>
            <person name="Bruce D."/>
            <person name="Goodwin L."/>
            <person name="Pitluck S."/>
            <person name="Chertkov O."/>
            <person name="Davenport K.W."/>
            <person name="Detter J.C."/>
            <person name="Han C."/>
            <person name="Tapia R."/>
            <person name="Land M."/>
            <person name="Hauser L."/>
            <person name="Chang Y.-J."/>
            <person name="Jeffries C."/>
            <person name="Kyrpides N."/>
            <person name="Ivanova N."/>
            <person name="Mikhailova N."/>
            <person name="Shelobolina E.S."/>
            <person name="Picardal F."/>
            <person name="Roden E."/>
            <person name="Emerson D."/>
            <person name="Woyke T."/>
        </authorList>
    </citation>
    <scope>NUCLEOTIDE SEQUENCE [LARGE SCALE GENOMIC DNA]</scope>
    <source>
        <strain evidence="8 9">ES-2</strain>
    </source>
</reference>
<keyword evidence="2" id="KW-1003">Cell membrane</keyword>
<dbReference type="EMBL" id="CP002159">
    <property type="protein sequence ID" value="ADL56917.1"/>
    <property type="molecule type" value="Genomic_DNA"/>
</dbReference>
<dbReference type="AlphaFoldDB" id="D9SEM2"/>
<dbReference type="PANTHER" id="PTHR43166">
    <property type="entry name" value="AMINO ACID IMPORT ATP-BINDING PROTEIN"/>
    <property type="match status" value="1"/>
</dbReference>
<proteinExistence type="predicted"/>
<dbReference type="PANTHER" id="PTHR43166:SF6">
    <property type="entry name" value="PHOSPHONATES IMPORT ATP-BINDING PROTEIN PHNC"/>
    <property type="match status" value="1"/>
</dbReference>
<evidence type="ECO:0000313" key="8">
    <source>
        <dbReference type="EMBL" id="ADL56917.1"/>
    </source>
</evidence>
<keyword evidence="1" id="KW-0813">Transport</keyword>
<dbReference type="SUPFAM" id="SSF52540">
    <property type="entry name" value="P-loop containing nucleoside triphosphate hydrolases"/>
    <property type="match status" value="1"/>
</dbReference>
<sequence>MIELKNVSVRYGADAIGLHPTSLSFKRGEFNVLLGASGAGKSTLLRCLNMLTRPTTGSIHVQDVGVVDTAAALRLHRRRTGMIFQQHQLIRRHTALQNVLLGRIGYHTTLRSMFPLPRAEQHIALECLERVGLLEKATERVDRLSGGQLQRVGIARALAQQPRLMLADEPVASLDPATSRRVLSQLKHICLEDGITTVVSLHQVDLAREFADRIIAIAHGRVVYDGSPNELSDALLQDIYDQAPTSGREEIPVPPLPSFTQLAINEE</sequence>
<dbReference type="KEGG" id="gca:Galf_2925"/>
<dbReference type="InterPro" id="IPR027417">
    <property type="entry name" value="P-loop_NTPase"/>
</dbReference>
<evidence type="ECO:0000256" key="1">
    <source>
        <dbReference type="ARBA" id="ARBA00022448"/>
    </source>
</evidence>
<dbReference type="GO" id="GO:0016020">
    <property type="term" value="C:membrane"/>
    <property type="evidence" value="ECO:0007669"/>
    <property type="project" value="InterPro"/>
</dbReference>
<feature type="domain" description="ABC transporter" evidence="7">
    <location>
        <begin position="2"/>
        <end position="244"/>
    </location>
</feature>
<dbReference type="HOGENOM" id="CLU_000604_1_22_4"/>
<dbReference type="InterPro" id="IPR012693">
    <property type="entry name" value="ABC_transpr_PhnC"/>
</dbReference>
<name>D9SEM2_GALCS</name>
<evidence type="ECO:0000256" key="3">
    <source>
        <dbReference type="ARBA" id="ARBA00022741"/>
    </source>
</evidence>
<dbReference type="InterPro" id="IPR003593">
    <property type="entry name" value="AAA+_ATPase"/>
</dbReference>
<dbReference type="CDD" id="cd03256">
    <property type="entry name" value="ABC_PhnC_transporter"/>
    <property type="match status" value="1"/>
</dbReference>
<dbReference type="InterPro" id="IPR050086">
    <property type="entry name" value="MetN_ABC_transporter-like"/>
</dbReference>
<keyword evidence="3" id="KW-0547">Nucleotide-binding</keyword>